<dbReference type="Proteomes" id="UP000053647">
    <property type="component" value="Unassembled WGS sequence"/>
</dbReference>
<feature type="transmembrane region" description="Helical" evidence="1">
    <location>
        <begin position="121"/>
        <end position="144"/>
    </location>
</feature>
<organism evidence="2 3">
    <name type="scientific">Paxillus involutus ATCC 200175</name>
    <dbReference type="NCBI Taxonomy" id="664439"/>
    <lineage>
        <taxon>Eukaryota</taxon>
        <taxon>Fungi</taxon>
        <taxon>Dikarya</taxon>
        <taxon>Basidiomycota</taxon>
        <taxon>Agaricomycotina</taxon>
        <taxon>Agaricomycetes</taxon>
        <taxon>Agaricomycetidae</taxon>
        <taxon>Boletales</taxon>
        <taxon>Paxilineae</taxon>
        <taxon>Paxillaceae</taxon>
        <taxon>Paxillus</taxon>
    </lineage>
</organism>
<dbReference type="EMBL" id="KN819343">
    <property type="protein sequence ID" value="KIJ14356.1"/>
    <property type="molecule type" value="Genomic_DNA"/>
</dbReference>
<name>A0A0C9U580_PAXIN</name>
<proteinExistence type="predicted"/>
<keyword evidence="1" id="KW-0812">Transmembrane</keyword>
<feature type="transmembrane region" description="Helical" evidence="1">
    <location>
        <begin position="203"/>
        <end position="225"/>
    </location>
</feature>
<feature type="transmembrane region" description="Helical" evidence="1">
    <location>
        <begin position="17"/>
        <end position="37"/>
    </location>
</feature>
<accession>A0A0C9U580</accession>
<evidence type="ECO:0000313" key="3">
    <source>
        <dbReference type="Proteomes" id="UP000053647"/>
    </source>
</evidence>
<gene>
    <name evidence="2" type="ORF">PAXINDRAFT_115993</name>
</gene>
<reference evidence="2 3" key="1">
    <citation type="submission" date="2014-06" db="EMBL/GenBank/DDBJ databases">
        <authorList>
            <consortium name="DOE Joint Genome Institute"/>
            <person name="Kuo A."/>
            <person name="Kohler A."/>
            <person name="Nagy L.G."/>
            <person name="Floudas D."/>
            <person name="Copeland A."/>
            <person name="Barry K.W."/>
            <person name="Cichocki N."/>
            <person name="Veneault-Fourrey C."/>
            <person name="LaButti K."/>
            <person name="Lindquist E.A."/>
            <person name="Lipzen A."/>
            <person name="Lundell T."/>
            <person name="Morin E."/>
            <person name="Murat C."/>
            <person name="Sun H."/>
            <person name="Tunlid A."/>
            <person name="Henrissat B."/>
            <person name="Grigoriev I.V."/>
            <person name="Hibbett D.S."/>
            <person name="Martin F."/>
            <person name="Nordberg H.P."/>
            <person name="Cantor M.N."/>
            <person name="Hua S.X."/>
        </authorList>
    </citation>
    <scope>NUCLEOTIDE SEQUENCE [LARGE SCALE GENOMIC DNA]</scope>
    <source>
        <strain evidence="2 3">ATCC 200175</strain>
    </source>
</reference>
<feature type="transmembrane region" description="Helical" evidence="1">
    <location>
        <begin position="44"/>
        <end position="68"/>
    </location>
</feature>
<dbReference type="OrthoDB" id="3357408at2759"/>
<evidence type="ECO:0000256" key="1">
    <source>
        <dbReference type="SAM" id="Phobius"/>
    </source>
</evidence>
<dbReference type="HOGENOM" id="CLU_044614_3_1_1"/>
<keyword evidence="1" id="KW-1133">Transmembrane helix</keyword>
<feature type="transmembrane region" description="Helical" evidence="1">
    <location>
        <begin position="156"/>
        <end position="182"/>
    </location>
</feature>
<dbReference type="AlphaFoldDB" id="A0A0C9U580"/>
<evidence type="ECO:0000313" key="2">
    <source>
        <dbReference type="EMBL" id="KIJ14356.1"/>
    </source>
</evidence>
<sequence>MAQTLGQMYLTCAWLEAIFYGTSCILFGFCIFVLGTNTSSSRRVLLAAIVQFALATTHVIITLIELFQAFTYSVDANDYYSNPGGNNIFIAGSFVYIVNTFVQELLLIWRLYVLWGGKLRVCILPLILLTLHVIIACIAVSSFIPSTATSSSHNAYSYGLAGWGLETATNLTTNCGIAYRLWGADKRTALLRSQKHFKYKNSMLIVIECGALITTCTIIMFGLYASGHDSGIVGVGIATQVATTAPLFIVARVGITQSRSRAGSTSQTTYTVPLEINVMQTENTFNDYPMQTTTSKDPGARWAEV</sequence>
<protein>
    <submittedName>
        <fullName evidence="2">Uncharacterized protein</fullName>
    </submittedName>
</protein>
<feature type="transmembrane region" description="Helical" evidence="1">
    <location>
        <begin position="231"/>
        <end position="251"/>
    </location>
</feature>
<keyword evidence="1" id="KW-0472">Membrane</keyword>
<feature type="transmembrane region" description="Helical" evidence="1">
    <location>
        <begin position="88"/>
        <end position="109"/>
    </location>
</feature>
<reference evidence="3" key="2">
    <citation type="submission" date="2015-01" db="EMBL/GenBank/DDBJ databases">
        <title>Evolutionary Origins and Diversification of the Mycorrhizal Mutualists.</title>
        <authorList>
            <consortium name="DOE Joint Genome Institute"/>
            <consortium name="Mycorrhizal Genomics Consortium"/>
            <person name="Kohler A."/>
            <person name="Kuo A."/>
            <person name="Nagy L.G."/>
            <person name="Floudas D."/>
            <person name="Copeland A."/>
            <person name="Barry K.W."/>
            <person name="Cichocki N."/>
            <person name="Veneault-Fourrey C."/>
            <person name="LaButti K."/>
            <person name="Lindquist E.A."/>
            <person name="Lipzen A."/>
            <person name="Lundell T."/>
            <person name="Morin E."/>
            <person name="Murat C."/>
            <person name="Riley R."/>
            <person name="Ohm R."/>
            <person name="Sun H."/>
            <person name="Tunlid A."/>
            <person name="Henrissat B."/>
            <person name="Grigoriev I.V."/>
            <person name="Hibbett D.S."/>
            <person name="Martin F."/>
        </authorList>
    </citation>
    <scope>NUCLEOTIDE SEQUENCE [LARGE SCALE GENOMIC DNA]</scope>
    <source>
        <strain evidence="3">ATCC 200175</strain>
    </source>
</reference>
<keyword evidence="3" id="KW-1185">Reference proteome</keyword>